<dbReference type="InterPro" id="IPR036388">
    <property type="entry name" value="WH-like_DNA-bd_sf"/>
</dbReference>
<dbReference type="SUPFAM" id="SSF46894">
    <property type="entry name" value="C-terminal effector domain of the bipartite response regulators"/>
    <property type="match status" value="1"/>
</dbReference>
<reference evidence="5 6" key="1">
    <citation type="submission" date="2020-07" db="EMBL/GenBank/DDBJ databases">
        <title>Genomic Encyclopedia of Type Strains, Phase IV (KMG-V): Genome sequencing to study the core and pangenomes of soil and plant-associated prokaryotes.</title>
        <authorList>
            <person name="Whitman W."/>
        </authorList>
    </citation>
    <scope>NUCLEOTIDE SEQUENCE [LARGE SCALE GENOMIC DNA]</scope>
    <source>
        <strain evidence="5 6">M8UP22</strain>
    </source>
</reference>
<gene>
    <name evidence="5" type="ORF">HDF08_002456</name>
</gene>
<keyword evidence="3" id="KW-0472">Membrane</keyword>
<dbReference type="Gene3D" id="1.10.10.10">
    <property type="entry name" value="Winged helix-like DNA-binding domain superfamily/Winged helix DNA-binding domain"/>
    <property type="match status" value="1"/>
</dbReference>
<protein>
    <submittedName>
        <fullName evidence="5">DNA-binding winged helix-turn-helix (WHTH) protein/TolB-like protein</fullName>
    </submittedName>
</protein>
<dbReference type="CDD" id="cd00383">
    <property type="entry name" value="trans_reg_C"/>
    <property type="match status" value="1"/>
</dbReference>
<proteinExistence type="predicted"/>
<dbReference type="InterPro" id="IPR016032">
    <property type="entry name" value="Sig_transdc_resp-reg_C-effctor"/>
</dbReference>
<dbReference type="InterPro" id="IPR001867">
    <property type="entry name" value="OmpR/PhoB-type_DNA-bd"/>
</dbReference>
<dbReference type="GO" id="GO:0006355">
    <property type="term" value="P:regulation of DNA-templated transcription"/>
    <property type="evidence" value="ECO:0007669"/>
    <property type="project" value="InterPro"/>
</dbReference>
<dbReference type="PROSITE" id="PS51755">
    <property type="entry name" value="OMPR_PHOB"/>
    <property type="match status" value="1"/>
</dbReference>
<keyword evidence="3" id="KW-0812">Transmembrane</keyword>
<evidence type="ECO:0000256" key="1">
    <source>
        <dbReference type="ARBA" id="ARBA00023125"/>
    </source>
</evidence>
<accession>A0A852VH60</accession>
<feature type="transmembrane region" description="Helical" evidence="3">
    <location>
        <begin position="115"/>
        <end position="132"/>
    </location>
</feature>
<dbReference type="GO" id="GO:0000160">
    <property type="term" value="P:phosphorelay signal transduction system"/>
    <property type="evidence" value="ECO:0007669"/>
    <property type="project" value="InterPro"/>
</dbReference>
<evidence type="ECO:0000259" key="4">
    <source>
        <dbReference type="PROSITE" id="PS51755"/>
    </source>
</evidence>
<evidence type="ECO:0000313" key="6">
    <source>
        <dbReference type="Proteomes" id="UP000564385"/>
    </source>
</evidence>
<feature type="domain" description="OmpR/PhoB-type" evidence="4">
    <location>
        <begin position="1"/>
        <end position="77"/>
    </location>
</feature>
<name>A0A852VH60_9BACT</name>
<dbReference type="Proteomes" id="UP000564385">
    <property type="component" value="Unassembled WGS sequence"/>
</dbReference>
<dbReference type="Gene3D" id="3.40.50.10070">
    <property type="entry name" value="TolB, N-terminal domain"/>
    <property type="match status" value="1"/>
</dbReference>
<keyword evidence="1 2" id="KW-0238">DNA-binding</keyword>
<dbReference type="GO" id="GO:0003677">
    <property type="term" value="F:DNA binding"/>
    <property type="evidence" value="ECO:0007669"/>
    <property type="project" value="UniProtKB-UniRule"/>
</dbReference>
<keyword evidence="3" id="KW-1133">Transmembrane helix</keyword>
<comment type="caution">
    <text evidence="5">The sequence shown here is derived from an EMBL/GenBank/DDBJ whole genome shotgun (WGS) entry which is preliminary data.</text>
</comment>
<evidence type="ECO:0000256" key="2">
    <source>
        <dbReference type="PROSITE-ProRule" id="PRU01091"/>
    </source>
</evidence>
<dbReference type="AlphaFoldDB" id="A0A852VH60"/>
<dbReference type="SMART" id="SM00862">
    <property type="entry name" value="Trans_reg_C"/>
    <property type="match status" value="1"/>
</dbReference>
<dbReference type="EMBL" id="JACCCU010000001">
    <property type="protein sequence ID" value="NYF90389.1"/>
    <property type="molecule type" value="Genomic_DNA"/>
</dbReference>
<feature type="DNA-binding region" description="OmpR/PhoB-type" evidence="2">
    <location>
        <begin position="1"/>
        <end position="77"/>
    </location>
</feature>
<dbReference type="Pfam" id="PF00486">
    <property type="entry name" value="Trans_reg_C"/>
    <property type="match status" value="1"/>
</dbReference>
<sequence length="273" mass="30394">MPLQAQPARVLACLVQHPGVVLSRETLNARIWGDQTFVDFERGLNFSISQLRHALRDDSARPIFIKTHPKRGYQFIAPVRLLEDSPTPVGNGSEQQLKTDREVPIPEHRRWNRRTARILLCLSVAFCLLFAWSSRAKRLPIIVAVARFDNETGVPDAERFTENLTQDVVAHLSDSGAGHFEVVGNSQILRTPSEARNLLDISRQLHAQYVVLGQTQSDGKSTRVLVHLIRLPSQAHVWVVRADDLPALSGVVESKIATEVAGQFAARIVAGKQ</sequence>
<evidence type="ECO:0000256" key="3">
    <source>
        <dbReference type="SAM" id="Phobius"/>
    </source>
</evidence>
<organism evidence="5 6">
    <name type="scientific">Tunturiibacter lichenicola</name>
    <dbReference type="NCBI Taxonomy" id="2051959"/>
    <lineage>
        <taxon>Bacteria</taxon>
        <taxon>Pseudomonadati</taxon>
        <taxon>Acidobacteriota</taxon>
        <taxon>Terriglobia</taxon>
        <taxon>Terriglobales</taxon>
        <taxon>Acidobacteriaceae</taxon>
        <taxon>Tunturiibacter</taxon>
    </lineage>
</organism>
<evidence type="ECO:0000313" key="5">
    <source>
        <dbReference type="EMBL" id="NYF90389.1"/>
    </source>
</evidence>